<name>A0A3B3ZH09_9GOBI</name>
<dbReference type="AlphaFoldDB" id="A0A3B3ZH09"/>
<feature type="region of interest" description="Disordered" evidence="1">
    <location>
        <begin position="102"/>
        <end position="130"/>
    </location>
</feature>
<evidence type="ECO:0000313" key="3">
    <source>
        <dbReference type="Proteomes" id="UP000261520"/>
    </source>
</evidence>
<feature type="region of interest" description="Disordered" evidence="1">
    <location>
        <begin position="1"/>
        <end position="51"/>
    </location>
</feature>
<dbReference type="Proteomes" id="UP000261520">
    <property type="component" value="Unplaced"/>
</dbReference>
<organism evidence="2 3">
    <name type="scientific">Periophthalmus magnuspinnatus</name>
    <dbReference type="NCBI Taxonomy" id="409849"/>
    <lineage>
        <taxon>Eukaryota</taxon>
        <taxon>Metazoa</taxon>
        <taxon>Chordata</taxon>
        <taxon>Craniata</taxon>
        <taxon>Vertebrata</taxon>
        <taxon>Euteleostomi</taxon>
        <taxon>Actinopterygii</taxon>
        <taxon>Neopterygii</taxon>
        <taxon>Teleostei</taxon>
        <taxon>Neoteleostei</taxon>
        <taxon>Acanthomorphata</taxon>
        <taxon>Gobiaria</taxon>
        <taxon>Gobiiformes</taxon>
        <taxon>Gobioidei</taxon>
        <taxon>Gobiidae</taxon>
        <taxon>Oxudercinae</taxon>
        <taxon>Periophthalmus</taxon>
    </lineage>
</organism>
<evidence type="ECO:0000313" key="2">
    <source>
        <dbReference type="Ensembl" id="ENSPMGP00000003885.1"/>
    </source>
</evidence>
<feature type="compositionally biased region" description="Basic and acidic residues" evidence="1">
    <location>
        <begin position="17"/>
        <end position="32"/>
    </location>
</feature>
<dbReference type="Ensembl" id="ENSPMGT00000004131.1">
    <property type="protein sequence ID" value="ENSPMGP00000003885.1"/>
    <property type="gene ID" value="ENSPMGG00000003323.1"/>
</dbReference>
<proteinExistence type="predicted"/>
<evidence type="ECO:0000256" key="1">
    <source>
        <dbReference type="SAM" id="MobiDB-lite"/>
    </source>
</evidence>
<feature type="compositionally biased region" description="Polar residues" evidence="1">
    <location>
        <begin position="119"/>
        <end position="130"/>
    </location>
</feature>
<feature type="compositionally biased region" description="Basic residues" evidence="1">
    <location>
        <begin position="102"/>
        <end position="118"/>
    </location>
</feature>
<accession>A0A3B3ZH09</accession>
<protein>
    <submittedName>
        <fullName evidence="2">Uncharacterized protein</fullName>
    </submittedName>
</protein>
<sequence>MHQTGHSTIYSVPSVHQLDEGSARGHRGDIKEGAIWGKGQRSRDGAQRRRVALRPLRSLPRLRTLRDVLPDDSSVCVSETEERLLCTERSRFNLNTFGLRFGKRHGSPRTIPKTRPRTNPKTNPVQLKGS</sequence>
<feature type="compositionally biased region" description="Polar residues" evidence="1">
    <location>
        <begin position="1"/>
        <end position="11"/>
    </location>
</feature>
<reference evidence="2" key="2">
    <citation type="submission" date="2025-09" db="UniProtKB">
        <authorList>
            <consortium name="Ensembl"/>
        </authorList>
    </citation>
    <scope>IDENTIFICATION</scope>
</reference>
<keyword evidence="3" id="KW-1185">Reference proteome</keyword>
<reference evidence="2" key="1">
    <citation type="submission" date="2025-08" db="UniProtKB">
        <authorList>
            <consortium name="Ensembl"/>
        </authorList>
    </citation>
    <scope>IDENTIFICATION</scope>
</reference>